<name>A0A8J7C4G8_9BACT</name>
<evidence type="ECO:0000313" key="2">
    <source>
        <dbReference type="EMBL" id="MBD3870276.1"/>
    </source>
</evidence>
<dbReference type="AlphaFoldDB" id="A0A8J7C4G8"/>
<evidence type="ECO:0000256" key="1">
    <source>
        <dbReference type="SAM" id="SignalP"/>
    </source>
</evidence>
<organism evidence="2 3">
    <name type="scientific">Candidatus Sulfomarinibacter kjeldsenii</name>
    <dbReference type="NCBI Taxonomy" id="2885994"/>
    <lineage>
        <taxon>Bacteria</taxon>
        <taxon>Pseudomonadati</taxon>
        <taxon>Acidobacteriota</taxon>
        <taxon>Thermoanaerobaculia</taxon>
        <taxon>Thermoanaerobaculales</taxon>
        <taxon>Candidatus Sulfomarinibacteraceae</taxon>
        <taxon>Candidatus Sulfomarinibacter</taxon>
    </lineage>
</organism>
<reference evidence="2 3" key="1">
    <citation type="submission" date="2020-08" db="EMBL/GenBank/DDBJ databases">
        <title>Acidobacteriota in marine sediments use diverse sulfur dissimilation pathways.</title>
        <authorList>
            <person name="Wasmund K."/>
        </authorList>
    </citation>
    <scope>NUCLEOTIDE SEQUENCE [LARGE SCALE GENOMIC DNA]</scope>
    <source>
        <strain evidence="2">MAG AM3-A</strain>
    </source>
</reference>
<gene>
    <name evidence="2" type="ORF">IFJ97_02815</name>
</gene>
<feature type="chain" id="PRO_5035209599" description="Pilus assembly protein, PilP" evidence="1">
    <location>
        <begin position="24"/>
        <end position="173"/>
    </location>
</feature>
<feature type="signal peptide" evidence="1">
    <location>
        <begin position="1"/>
        <end position="23"/>
    </location>
</feature>
<comment type="caution">
    <text evidence="2">The sequence shown here is derived from an EMBL/GenBank/DDBJ whole genome shotgun (WGS) entry which is preliminary data.</text>
</comment>
<accession>A0A8J7C4G8</accession>
<evidence type="ECO:0008006" key="4">
    <source>
        <dbReference type="Google" id="ProtNLM"/>
    </source>
</evidence>
<evidence type="ECO:0000313" key="3">
    <source>
        <dbReference type="Proteomes" id="UP000598633"/>
    </source>
</evidence>
<sequence>MNRKFLMSCGLIVFMATVGVVVAQEPEAPAEEGTSPLVDEEVDVSGIEQILRGGEEVMEGRIFSYDPAGRRDPFRSLLDGFEESEEGPAKARPPGLPGMMIEELRLEGIIETPSGILAFVLGRDNVSYIIRPGTKLFNGDVGEIQPKKVVFRKDVNDPNRNKQYEEVVREITE</sequence>
<proteinExistence type="predicted"/>
<dbReference type="Proteomes" id="UP000598633">
    <property type="component" value="Unassembled WGS sequence"/>
</dbReference>
<dbReference type="EMBL" id="JACXWA010000050">
    <property type="protein sequence ID" value="MBD3870276.1"/>
    <property type="molecule type" value="Genomic_DNA"/>
</dbReference>
<keyword evidence="1" id="KW-0732">Signal</keyword>
<protein>
    <recommendedName>
        <fullName evidence="4">Pilus assembly protein, PilP</fullName>
    </recommendedName>
</protein>